<dbReference type="AlphaFoldDB" id="A0AAE1HQK9"/>
<evidence type="ECO:0000313" key="3">
    <source>
        <dbReference type="Proteomes" id="UP001219518"/>
    </source>
</evidence>
<gene>
    <name evidence="2" type="ORF">KUF71_013955</name>
</gene>
<reference evidence="2" key="1">
    <citation type="submission" date="2021-07" db="EMBL/GenBank/DDBJ databases">
        <authorList>
            <person name="Catto M.A."/>
            <person name="Jacobson A."/>
            <person name="Kennedy G."/>
            <person name="Labadie P."/>
            <person name="Hunt B.G."/>
            <person name="Srinivasan R."/>
        </authorList>
    </citation>
    <scope>NUCLEOTIDE SEQUENCE</scope>
    <source>
        <strain evidence="2">PL_HMW_Pooled</strain>
        <tissue evidence="2">Head</tissue>
    </source>
</reference>
<evidence type="ECO:0000256" key="1">
    <source>
        <dbReference type="SAM" id="MobiDB-lite"/>
    </source>
</evidence>
<accession>A0AAE1HQK9</accession>
<proteinExistence type="predicted"/>
<protein>
    <submittedName>
        <fullName evidence="2">Centromere protein I</fullName>
    </submittedName>
</protein>
<name>A0AAE1HQK9_9NEOP</name>
<feature type="region of interest" description="Disordered" evidence="1">
    <location>
        <begin position="1"/>
        <end position="23"/>
    </location>
</feature>
<evidence type="ECO:0000313" key="2">
    <source>
        <dbReference type="EMBL" id="KAK3925706.1"/>
    </source>
</evidence>
<dbReference type="Proteomes" id="UP001219518">
    <property type="component" value="Unassembled WGS sequence"/>
</dbReference>
<reference evidence="2" key="2">
    <citation type="journal article" date="2023" name="BMC Genomics">
        <title>Pest status, molecular evolution, and epigenetic factors derived from the genome assembly of Frankliniella fusca, a thysanopteran phytovirus vector.</title>
        <authorList>
            <person name="Catto M.A."/>
            <person name="Labadie P.E."/>
            <person name="Jacobson A.L."/>
            <person name="Kennedy G.G."/>
            <person name="Srinivasan R."/>
            <person name="Hunt B.G."/>
        </authorList>
    </citation>
    <scope>NUCLEOTIDE SEQUENCE</scope>
    <source>
        <strain evidence="2">PL_HMW_Pooled</strain>
    </source>
</reference>
<dbReference type="EMBL" id="JAHWGI010001240">
    <property type="protein sequence ID" value="KAK3925706.1"/>
    <property type="molecule type" value="Genomic_DNA"/>
</dbReference>
<keyword evidence="3" id="KW-1185">Reference proteome</keyword>
<sequence length="104" mass="11121">MDGVASASVSLRPAPHPFPLPLRNSAGRPAGFGVSELAVPPTRRADQAPPSIPLFAGSTLGRMAFTFLRCTPFTPLARYKSLCRRVVCLSLPSSLLSVFSSCYR</sequence>
<comment type="caution">
    <text evidence="2">The sequence shown here is derived from an EMBL/GenBank/DDBJ whole genome shotgun (WGS) entry which is preliminary data.</text>
</comment>
<organism evidence="2 3">
    <name type="scientific">Frankliniella fusca</name>
    <dbReference type="NCBI Taxonomy" id="407009"/>
    <lineage>
        <taxon>Eukaryota</taxon>
        <taxon>Metazoa</taxon>
        <taxon>Ecdysozoa</taxon>
        <taxon>Arthropoda</taxon>
        <taxon>Hexapoda</taxon>
        <taxon>Insecta</taxon>
        <taxon>Pterygota</taxon>
        <taxon>Neoptera</taxon>
        <taxon>Paraneoptera</taxon>
        <taxon>Thysanoptera</taxon>
        <taxon>Terebrantia</taxon>
        <taxon>Thripoidea</taxon>
        <taxon>Thripidae</taxon>
        <taxon>Frankliniella</taxon>
    </lineage>
</organism>